<sequence>MITNDQELAVTQQRVGQFQDLLLQLRQHESPENYVLMASAYLLDIDKMNEEIRSYLAHPPTPQTPAVH</sequence>
<reference evidence="1 2" key="1">
    <citation type="journal article" date="2014" name="Nature">
        <title>An environmental bacterial taxon with a large and distinct metabolic repertoire.</title>
        <authorList>
            <person name="Wilson M.C."/>
            <person name="Mori T."/>
            <person name="Ruckert C."/>
            <person name="Uria A.R."/>
            <person name="Helf M.J."/>
            <person name="Takada K."/>
            <person name="Gernert C."/>
            <person name="Steffens U.A."/>
            <person name="Heycke N."/>
            <person name="Schmitt S."/>
            <person name="Rinke C."/>
            <person name="Helfrich E.J."/>
            <person name="Brachmann A.O."/>
            <person name="Gurgui C."/>
            <person name="Wakimoto T."/>
            <person name="Kracht M."/>
            <person name="Crusemann M."/>
            <person name="Hentschel U."/>
            <person name="Abe I."/>
            <person name="Matsunaga S."/>
            <person name="Kalinowski J."/>
            <person name="Takeyama H."/>
            <person name="Piel J."/>
        </authorList>
    </citation>
    <scope>NUCLEOTIDE SEQUENCE [LARGE SCALE GENOMIC DNA]</scope>
    <source>
        <strain evidence="2">TSY2</strain>
    </source>
</reference>
<name>W4M5T5_9BACT</name>
<gene>
    <name evidence="1" type="ORF">ETSY2_22325</name>
</gene>
<dbReference type="Proteomes" id="UP000019140">
    <property type="component" value="Unassembled WGS sequence"/>
</dbReference>
<dbReference type="EMBL" id="AZHX01000932">
    <property type="protein sequence ID" value="ETX05543.1"/>
    <property type="molecule type" value="Genomic_DNA"/>
</dbReference>
<evidence type="ECO:0000313" key="1">
    <source>
        <dbReference type="EMBL" id="ETX05543.1"/>
    </source>
</evidence>
<evidence type="ECO:0000313" key="2">
    <source>
        <dbReference type="Proteomes" id="UP000019140"/>
    </source>
</evidence>
<protein>
    <submittedName>
        <fullName evidence="1">Uncharacterized protein</fullName>
    </submittedName>
</protein>
<accession>W4M5T5</accession>
<organism evidence="1 2">
    <name type="scientific">Candidatus Entotheonella gemina</name>
    <dbReference type="NCBI Taxonomy" id="1429439"/>
    <lineage>
        <taxon>Bacteria</taxon>
        <taxon>Pseudomonadati</taxon>
        <taxon>Nitrospinota/Tectimicrobiota group</taxon>
        <taxon>Candidatus Tectimicrobiota</taxon>
        <taxon>Candidatus Entotheonellia</taxon>
        <taxon>Candidatus Entotheonellales</taxon>
        <taxon>Candidatus Entotheonellaceae</taxon>
        <taxon>Candidatus Entotheonella</taxon>
    </lineage>
</organism>
<dbReference type="HOGENOM" id="CLU_203747_0_0_7"/>
<dbReference type="AlphaFoldDB" id="W4M5T5"/>
<comment type="caution">
    <text evidence="1">The sequence shown here is derived from an EMBL/GenBank/DDBJ whole genome shotgun (WGS) entry which is preliminary data.</text>
</comment>
<keyword evidence="2" id="KW-1185">Reference proteome</keyword>
<proteinExistence type="predicted"/>